<name>A0A382TJ80_9ZZZZ</name>
<evidence type="ECO:0000259" key="2">
    <source>
        <dbReference type="Pfam" id="PF07627"/>
    </source>
</evidence>
<organism evidence="4">
    <name type="scientific">marine metagenome</name>
    <dbReference type="NCBI Taxonomy" id="408172"/>
    <lineage>
        <taxon>unclassified sequences</taxon>
        <taxon>metagenomes</taxon>
        <taxon>ecological metagenomes</taxon>
    </lineage>
</organism>
<feature type="domain" description="DUF1588" evidence="2">
    <location>
        <begin position="89"/>
        <end position="187"/>
    </location>
</feature>
<evidence type="ECO:0000259" key="1">
    <source>
        <dbReference type="Pfam" id="PF07624"/>
    </source>
</evidence>
<protein>
    <recommendedName>
        <fullName evidence="5">DUF1588 domain-containing protein</fullName>
    </recommendedName>
</protein>
<dbReference type="Pfam" id="PF07627">
    <property type="entry name" value="PSCyt3"/>
    <property type="match status" value="1"/>
</dbReference>
<evidence type="ECO:0000313" key="4">
    <source>
        <dbReference type="EMBL" id="SVD22174.1"/>
    </source>
</evidence>
<dbReference type="InterPro" id="IPR013039">
    <property type="entry name" value="DUF1588"/>
</dbReference>
<sequence>GQWLGFQHVGTRIWLDPIDNPWCTDTLMTAMRNESSLFFMSLVRDDRPIRRLIDADYTFVNEELATTLYGIDGIRGEEMQRIKLQDPHRGGILGHSSILALTSNYKDTSPVKRGHYVLDTILGTPPPPPPPGAGVLSEEVADLRKLSFREKVELHSSNPTCRSCHSRIDPIGFSLENFDYFGRWRDSYHFRERVETEEEADEISVVEDTNVFNERRFYKNTHTPIVAAGSLPSGTTFDGPVGLKRTLLSERHDDLVRQTATKMLAYALGRQLEYYDEPAVRKILAQLETDDYRFQTLIKAI</sequence>
<dbReference type="Pfam" id="PF07631">
    <property type="entry name" value="PSD4"/>
    <property type="match status" value="1"/>
</dbReference>
<gene>
    <name evidence="4" type="ORF">METZ01_LOCUS375028</name>
</gene>
<accession>A0A382TJ80</accession>
<dbReference type="EMBL" id="UINC01137062">
    <property type="protein sequence ID" value="SVD22174.1"/>
    <property type="molecule type" value="Genomic_DNA"/>
</dbReference>
<evidence type="ECO:0008006" key="5">
    <source>
        <dbReference type="Google" id="ProtNLM"/>
    </source>
</evidence>
<feature type="non-terminal residue" evidence="4">
    <location>
        <position position="1"/>
    </location>
</feature>
<feature type="non-terminal residue" evidence="4">
    <location>
        <position position="301"/>
    </location>
</feature>
<dbReference type="AlphaFoldDB" id="A0A382TJ80"/>
<evidence type="ECO:0000259" key="3">
    <source>
        <dbReference type="Pfam" id="PF07631"/>
    </source>
</evidence>
<proteinExistence type="predicted"/>
<feature type="domain" description="DUF1585" evidence="1">
    <location>
        <begin position="233"/>
        <end position="301"/>
    </location>
</feature>
<feature type="domain" description="DUF1592" evidence="3">
    <location>
        <begin position="2"/>
        <end position="71"/>
    </location>
</feature>
<dbReference type="InterPro" id="IPR013042">
    <property type="entry name" value="DUF1592"/>
</dbReference>
<reference evidence="4" key="1">
    <citation type="submission" date="2018-05" db="EMBL/GenBank/DDBJ databases">
        <authorList>
            <person name="Lanie J.A."/>
            <person name="Ng W.-L."/>
            <person name="Kazmierczak K.M."/>
            <person name="Andrzejewski T.M."/>
            <person name="Davidsen T.M."/>
            <person name="Wayne K.J."/>
            <person name="Tettelin H."/>
            <person name="Glass J.I."/>
            <person name="Rusch D."/>
            <person name="Podicherti R."/>
            <person name="Tsui H.-C.T."/>
            <person name="Winkler M.E."/>
        </authorList>
    </citation>
    <scope>NUCLEOTIDE SEQUENCE</scope>
</reference>
<dbReference type="InterPro" id="IPR011478">
    <property type="entry name" value="DUF1585"/>
</dbReference>
<dbReference type="Pfam" id="PF07624">
    <property type="entry name" value="PSD2"/>
    <property type="match status" value="1"/>
</dbReference>